<evidence type="ECO:0000313" key="5">
    <source>
        <dbReference type="Proteomes" id="UP000186919"/>
    </source>
</evidence>
<accession>A0A179VBJ8</accession>
<name>A0A179VBJ8_9MYCO</name>
<evidence type="ECO:0000256" key="2">
    <source>
        <dbReference type="PROSITE-ProRule" id="PRU00335"/>
    </source>
</evidence>
<evidence type="ECO:0000259" key="3">
    <source>
        <dbReference type="PROSITE" id="PS50977"/>
    </source>
</evidence>
<dbReference type="Proteomes" id="UP000186919">
    <property type="component" value="Unassembled WGS sequence"/>
</dbReference>
<gene>
    <name evidence="4" type="ORF">AWB85_25350</name>
</gene>
<protein>
    <recommendedName>
        <fullName evidence="3">HTH tetR-type domain-containing protein</fullName>
    </recommendedName>
</protein>
<evidence type="ECO:0000313" key="4">
    <source>
        <dbReference type="EMBL" id="OAT68373.1"/>
    </source>
</evidence>
<comment type="caution">
    <text evidence="4">The sequence shown here is derived from an EMBL/GenBank/DDBJ whole genome shotgun (WGS) entry which is preliminary data.</text>
</comment>
<organism evidence="4 5">
    <name type="scientific">Mycobacteroides immunogenum</name>
    <dbReference type="NCBI Taxonomy" id="83262"/>
    <lineage>
        <taxon>Bacteria</taxon>
        <taxon>Bacillati</taxon>
        <taxon>Actinomycetota</taxon>
        <taxon>Actinomycetes</taxon>
        <taxon>Mycobacteriales</taxon>
        <taxon>Mycobacteriaceae</taxon>
        <taxon>Mycobacteroides</taxon>
    </lineage>
</organism>
<dbReference type="InterPro" id="IPR041583">
    <property type="entry name" value="TetR_C_31"/>
</dbReference>
<dbReference type="AlphaFoldDB" id="A0A179VBJ8"/>
<dbReference type="InterPro" id="IPR009057">
    <property type="entry name" value="Homeodomain-like_sf"/>
</dbReference>
<dbReference type="EMBL" id="LQYE01000020">
    <property type="protein sequence ID" value="OAT68373.1"/>
    <property type="molecule type" value="Genomic_DNA"/>
</dbReference>
<evidence type="ECO:0000256" key="1">
    <source>
        <dbReference type="ARBA" id="ARBA00023125"/>
    </source>
</evidence>
<feature type="domain" description="HTH tetR-type" evidence="3">
    <location>
        <begin position="16"/>
        <end position="76"/>
    </location>
</feature>
<sequence>MLSVPLAGGVVPPLNHSRRAHLADAAIRVLATYGGRGFTHRAVDSEAGEPIGTTSRYFRTRDSLFSAVAQRVREIHFSDLESDAPLPVIEDMALAQNRLRHLAMAELFLEGTRNPDLRRELTAIRRAQIDLVEKRFPDLSRIEIENLVCVITGRVFIGLTTPEAFIVEPNRMESIESQGKS</sequence>
<dbReference type="SUPFAM" id="SSF46689">
    <property type="entry name" value="Homeodomain-like"/>
    <property type="match status" value="1"/>
</dbReference>
<dbReference type="InterPro" id="IPR001647">
    <property type="entry name" value="HTH_TetR"/>
</dbReference>
<dbReference type="Gene3D" id="1.10.357.10">
    <property type="entry name" value="Tetracycline Repressor, domain 2"/>
    <property type="match status" value="1"/>
</dbReference>
<keyword evidence="1 2" id="KW-0238">DNA-binding</keyword>
<dbReference type="Pfam" id="PF17940">
    <property type="entry name" value="TetR_C_31"/>
    <property type="match status" value="1"/>
</dbReference>
<proteinExistence type="predicted"/>
<feature type="DNA-binding region" description="H-T-H motif" evidence="2">
    <location>
        <begin position="39"/>
        <end position="58"/>
    </location>
</feature>
<reference evidence="4 5" key="1">
    <citation type="submission" date="2016-01" db="EMBL/GenBank/DDBJ databases">
        <title>Mycobacterium immunogenum strain CD11_6 genome sequencing and assembly.</title>
        <authorList>
            <person name="Kaur G."/>
            <person name="Nair G.R."/>
            <person name="Mayilraj S."/>
        </authorList>
    </citation>
    <scope>NUCLEOTIDE SEQUENCE [LARGE SCALE GENOMIC DNA]</scope>
    <source>
        <strain evidence="4 5">CD11-6</strain>
    </source>
</reference>
<dbReference type="PROSITE" id="PS50977">
    <property type="entry name" value="HTH_TETR_2"/>
    <property type="match status" value="1"/>
</dbReference>
<dbReference type="GO" id="GO:0003677">
    <property type="term" value="F:DNA binding"/>
    <property type="evidence" value="ECO:0007669"/>
    <property type="project" value="UniProtKB-UniRule"/>
</dbReference>